<keyword evidence="1" id="KW-0560">Oxidoreductase</keyword>
<name>A0ABP6SXR4_9ACTN</name>
<dbReference type="InterPro" id="IPR051267">
    <property type="entry name" value="STEAP_metalloreductase"/>
</dbReference>
<dbReference type="Proteomes" id="UP001501676">
    <property type="component" value="Unassembled WGS sequence"/>
</dbReference>
<dbReference type="EMBL" id="BAAAYN010000017">
    <property type="protein sequence ID" value="GAA3386592.1"/>
    <property type="molecule type" value="Genomic_DNA"/>
</dbReference>
<organism evidence="3 4">
    <name type="scientific">Cryptosporangium minutisporangium</name>
    <dbReference type="NCBI Taxonomy" id="113569"/>
    <lineage>
        <taxon>Bacteria</taxon>
        <taxon>Bacillati</taxon>
        <taxon>Actinomycetota</taxon>
        <taxon>Actinomycetes</taxon>
        <taxon>Cryptosporangiales</taxon>
        <taxon>Cryptosporangiaceae</taxon>
        <taxon>Cryptosporangium</taxon>
    </lineage>
</organism>
<dbReference type="PANTHER" id="PTHR14239:SF10">
    <property type="entry name" value="REDUCTASE"/>
    <property type="match status" value="1"/>
</dbReference>
<dbReference type="PANTHER" id="PTHR14239">
    <property type="entry name" value="DUDULIN-RELATED"/>
    <property type="match status" value="1"/>
</dbReference>
<dbReference type="Gene3D" id="3.40.50.720">
    <property type="entry name" value="NAD(P)-binding Rossmann-like Domain"/>
    <property type="match status" value="1"/>
</dbReference>
<evidence type="ECO:0000259" key="2">
    <source>
        <dbReference type="Pfam" id="PF03807"/>
    </source>
</evidence>
<dbReference type="SUPFAM" id="SSF51735">
    <property type="entry name" value="NAD(P)-binding Rossmann-fold domains"/>
    <property type="match status" value="1"/>
</dbReference>
<sequence>MTRIAILGTGAVARTLAGPLVAAGHPVVFGSRRPAGTVPVAGTTVRAAVDAVAQADVVVNGLPGDVAVEVLAGLPVPAGAVLVDVANAVHTGPDGFAAGLRYPGSSLAEELQAALPTARIVKTLNTMHVSLMAHPGAPVTAFLSGDDVDAKAVTRSLLGDLGWVADQVLDLGGLPTARWVEGFVLAVRPTVRTLGPVPFGLAIAC</sequence>
<dbReference type="Pfam" id="PF03807">
    <property type="entry name" value="F420_oxidored"/>
    <property type="match status" value="1"/>
</dbReference>
<evidence type="ECO:0000256" key="1">
    <source>
        <dbReference type="ARBA" id="ARBA00023002"/>
    </source>
</evidence>
<dbReference type="RefSeq" id="WP_345728212.1">
    <property type="nucleotide sequence ID" value="NZ_BAAAYN010000017.1"/>
</dbReference>
<proteinExistence type="predicted"/>
<gene>
    <name evidence="3" type="ORF">GCM10020369_24980</name>
</gene>
<reference evidence="4" key="1">
    <citation type="journal article" date="2019" name="Int. J. Syst. Evol. Microbiol.">
        <title>The Global Catalogue of Microorganisms (GCM) 10K type strain sequencing project: providing services to taxonomists for standard genome sequencing and annotation.</title>
        <authorList>
            <consortium name="The Broad Institute Genomics Platform"/>
            <consortium name="The Broad Institute Genome Sequencing Center for Infectious Disease"/>
            <person name="Wu L."/>
            <person name="Ma J."/>
        </authorList>
    </citation>
    <scope>NUCLEOTIDE SEQUENCE [LARGE SCALE GENOMIC DNA]</scope>
    <source>
        <strain evidence="4">JCM 9458</strain>
    </source>
</reference>
<evidence type="ECO:0000313" key="3">
    <source>
        <dbReference type="EMBL" id="GAA3386592.1"/>
    </source>
</evidence>
<keyword evidence="4" id="KW-1185">Reference proteome</keyword>
<dbReference type="InterPro" id="IPR028939">
    <property type="entry name" value="P5C_Rdtase_cat_N"/>
</dbReference>
<protein>
    <submittedName>
        <fullName evidence="3">NAD(P)-binding domain-containing protein</fullName>
    </submittedName>
</protein>
<comment type="caution">
    <text evidence="3">The sequence shown here is derived from an EMBL/GenBank/DDBJ whole genome shotgun (WGS) entry which is preliminary data.</text>
</comment>
<feature type="domain" description="Pyrroline-5-carboxylate reductase catalytic N-terminal" evidence="2">
    <location>
        <begin position="3"/>
        <end position="87"/>
    </location>
</feature>
<dbReference type="InterPro" id="IPR036291">
    <property type="entry name" value="NAD(P)-bd_dom_sf"/>
</dbReference>
<evidence type="ECO:0000313" key="4">
    <source>
        <dbReference type="Proteomes" id="UP001501676"/>
    </source>
</evidence>
<accession>A0ABP6SXR4</accession>